<accession>K6VV27</accession>
<comment type="caution">
    <text evidence="2">The sequence shown here is derived from an EMBL/GenBank/DDBJ whole genome shotgun (WGS) entry which is preliminary data.</text>
</comment>
<name>K6VV27_9MICO</name>
<protein>
    <recommendedName>
        <fullName evidence="1">VapC50 C-terminal domain-containing protein</fullName>
    </recommendedName>
</protein>
<dbReference type="eggNOG" id="ENOG5032SD5">
    <property type="taxonomic scope" value="Bacteria"/>
</dbReference>
<dbReference type="AlphaFoldDB" id="K6VV27"/>
<evidence type="ECO:0000313" key="3">
    <source>
        <dbReference type="Proteomes" id="UP000008495"/>
    </source>
</evidence>
<dbReference type="InterPro" id="IPR058652">
    <property type="entry name" value="VapC50_C"/>
</dbReference>
<evidence type="ECO:0000259" key="1">
    <source>
        <dbReference type="Pfam" id="PF26343"/>
    </source>
</evidence>
<keyword evidence="3" id="KW-1185">Reference proteome</keyword>
<dbReference type="Pfam" id="PF26343">
    <property type="entry name" value="VapC50_C"/>
    <property type="match status" value="1"/>
</dbReference>
<dbReference type="Proteomes" id="UP000008495">
    <property type="component" value="Unassembled WGS sequence"/>
</dbReference>
<gene>
    <name evidence="2" type="ORF">AUCHE_21_00150</name>
</gene>
<feature type="domain" description="VapC50 C-terminal" evidence="1">
    <location>
        <begin position="94"/>
        <end position="147"/>
    </location>
</feature>
<proteinExistence type="predicted"/>
<sequence>MYWSRLCTASDGHTPNEIAAAWKISVKKLEGSFGHYKVTDFPQASGFLGKDPNDHHVHSAAVHCKADIVLTNDREGLLSSGGSEDSLPYEIWKPDEFFCYVDDCAPSIVCTVTRKQRDYWGKRIPEGTDLPETLTRAGLPLFAERIRKHLLQIALQG</sequence>
<reference evidence="2 3" key="1">
    <citation type="submission" date="2012-08" db="EMBL/GenBank/DDBJ databases">
        <title>Whole genome shotgun sequence of Austwickia chelonae NBRC 105200.</title>
        <authorList>
            <person name="Yoshida I."/>
            <person name="Hosoyama A."/>
            <person name="Tsuchikane K."/>
            <person name="Katsumata H."/>
            <person name="Ando Y."/>
            <person name="Ohji S."/>
            <person name="Hamada M."/>
            <person name="Tamura T."/>
            <person name="Yamazoe A."/>
            <person name="Yamazaki S."/>
            <person name="Fujita N."/>
        </authorList>
    </citation>
    <scope>NUCLEOTIDE SEQUENCE [LARGE SCALE GENOMIC DNA]</scope>
    <source>
        <strain evidence="2 3">NBRC 105200</strain>
    </source>
</reference>
<evidence type="ECO:0000313" key="2">
    <source>
        <dbReference type="EMBL" id="GAB79190.1"/>
    </source>
</evidence>
<organism evidence="2 3">
    <name type="scientific">Austwickia chelonae NBRC 105200</name>
    <dbReference type="NCBI Taxonomy" id="1184607"/>
    <lineage>
        <taxon>Bacteria</taxon>
        <taxon>Bacillati</taxon>
        <taxon>Actinomycetota</taxon>
        <taxon>Actinomycetes</taxon>
        <taxon>Micrococcales</taxon>
        <taxon>Dermatophilaceae</taxon>
        <taxon>Austwickia</taxon>
    </lineage>
</organism>
<dbReference type="EMBL" id="BAGZ01000021">
    <property type="protein sequence ID" value="GAB79190.1"/>
    <property type="molecule type" value="Genomic_DNA"/>
</dbReference>